<keyword evidence="3" id="KW-1185">Reference proteome</keyword>
<organism evidence="2 3">
    <name type="scientific">Corynebacterium segmentosum</name>
    <dbReference type="NCBI Taxonomy" id="43990"/>
    <lineage>
        <taxon>Bacteria</taxon>
        <taxon>Bacillati</taxon>
        <taxon>Actinomycetota</taxon>
        <taxon>Actinomycetes</taxon>
        <taxon>Mycobacteriales</taxon>
        <taxon>Corynebacteriaceae</taxon>
        <taxon>Corynebacterium</taxon>
    </lineage>
</organism>
<dbReference type="Proteomes" id="UP000280707">
    <property type="component" value="Chromosome"/>
</dbReference>
<evidence type="ECO:0000256" key="1">
    <source>
        <dbReference type="SAM" id="Phobius"/>
    </source>
</evidence>
<evidence type="ECO:0000313" key="3">
    <source>
        <dbReference type="Proteomes" id="UP000280707"/>
    </source>
</evidence>
<feature type="transmembrane region" description="Helical" evidence="1">
    <location>
        <begin position="6"/>
        <end position="30"/>
    </location>
</feature>
<evidence type="ECO:0000313" key="2">
    <source>
        <dbReference type="EMBL" id="VEH71764.1"/>
    </source>
</evidence>
<accession>A0ABY6TA87</accession>
<evidence type="ECO:0008006" key="4">
    <source>
        <dbReference type="Google" id="ProtNLM"/>
    </source>
</evidence>
<proteinExistence type="predicted"/>
<sequence length="65" mass="7116">MIAVTVAMPVLVTVVVTVRVPFVAAMICVLRMIRFRGLVSTGMLTVLVGSTHKIPFFSSLHREES</sequence>
<keyword evidence="1" id="KW-1133">Transmembrane helix</keyword>
<name>A0ABY6TA87_9CORY</name>
<protein>
    <recommendedName>
        <fullName evidence="4">Secreted protein</fullName>
    </recommendedName>
</protein>
<keyword evidence="1" id="KW-0472">Membrane</keyword>
<keyword evidence="1" id="KW-0812">Transmembrane</keyword>
<gene>
    <name evidence="2" type="ORF">NCTC934_00013</name>
</gene>
<dbReference type="EMBL" id="LR134408">
    <property type="protein sequence ID" value="VEH71764.1"/>
    <property type="molecule type" value="Genomic_DNA"/>
</dbReference>
<reference evidence="2 3" key="1">
    <citation type="submission" date="2018-12" db="EMBL/GenBank/DDBJ databases">
        <authorList>
            <consortium name="Pathogen Informatics"/>
        </authorList>
    </citation>
    <scope>NUCLEOTIDE SEQUENCE [LARGE SCALE GENOMIC DNA]</scope>
    <source>
        <strain evidence="2 3">NCTC934</strain>
    </source>
</reference>